<keyword evidence="2" id="KW-1185">Reference proteome</keyword>
<name>A0ABS3JQ14_9BACT</name>
<reference evidence="1 2" key="1">
    <citation type="submission" date="2021-03" db="EMBL/GenBank/DDBJ databases">
        <title>Fibrella sp. HMF5405 genome sequencing and assembly.</title>
        <authorList>
            <person name="Kang H."/>
            <person name="Kim H."/>
            <person name="Bae S."/>
            <person name="Joh K."/>
        </authorList>
    </citation>
    <scope>NUCLEOTIDE SEQUENCE [LARGE SCALE GENOMIC DNA]</scope>
    <source>
        <strain evidence="1 2">HMF5405</strain>
    </source>
</reference>
<evidence type="ECO:0000313" key="1">
    <source>
        <dbReference type="EMBL" id="MBO0952091.1"/>
    </source>
</evidence>
<organism evidence="1 2">
    <name type="scientific">Fibrella forsythiae</name>
    <dbReference type="NCBI Taxonomy" id="2817061"/>
    <lineage>
        <taxon>Bacteria</taxon>
        <taxon>Pseudomonadati</taxon>
        <taxon>Bacteroidota</taxon>
        <taxon>Cytophagia</taxon>
        <taxon>Cytophagales</taxon>
        <taxon>Spirosomataceae</taxon>
        <taxon>Fibrella</taxon>
    </lineage>
</organism>
<accession>A0ABS3JQ14</accession>
<gene>
    <name evidence="1" type="ORF">J2I46_26150</name>
</gene>
<proteinExistence type="predicted"/>
<sequence>MTLTKRLQTSIRQLLVLSFLLGSTSHCTQQAVEKKAAGPCRIKQIDEKATVRQANKTLEETTDQTIYEYDGQGRISRVARHYEKRLAGQSAVVYSYAENTSYVYDDAGFLTAQSSDAHWSPSDGPTSTNTRTSQYTYAYTNGRLTQQINRQTNPYGLQTRTASTYKYDATGSLTTRTDETTYPVIPASAPEKPASATGSTAEWTYQNGKTIDYVERQGGVDVHPYAFQNGFLQTQTGANYRSVFTYDSQGHRIKQEFWVNDQLHSYTDYTYAQAQLPPGLPPGNFNGFPTVVNIAGVPGVMSASTHYDTFSTGPLMKASNSQVQLKLTNAGYVQSSDQVTTTYQNAAGTVLSQLTSTTTYTLDGSCD</sequence>
<comment type="caution">
    <text evidence="1">The sequence shown here is derived from an EMBL/GenBank/DDBJ whole genome shotgun (WGS) entry which is preliminary data.</text>
</comment>
<protein>
    <recommendedName>
        <fullName evidence="3">RHS repeat protein</fullName>
    </recommendedName>
</protein>
<dbReference type="Proteomes" id="UP000664628">
    <property type="component" value="Unassembled WGS sequence"/>
</dbReference>
<dbReference type="EMBL" id="JAFMYW010000010">
    <property type="protein sequence ID" value="MBO0952091.1"/>
    <property type="molecule type" value="Genomic_DNA"/>
</dbReference>
<dbReference type="RefSeq" id="WP_207332048.1">
    <property type="nucleotide sequence ID" value="NZ_JAFMYW010000010.1"/>
</dbReference>
<evidence type="ECO:0000313" key="2">
    <source>
        <dbReference type="Proteomes" id="UP000664628"/>
    </source>
</evidence>
<evidence type="ECO:0008006" key="3">
    <source>
        <dbReference type="Google" id="ProtNLM"/>
    </source>
</evidence>